<keyword evidence="4" id="KW-1185">Reference proteome</keyword>
<evidence type="ECO:0000313" key="4">
    <source>
        <dbReference type="Proteomes" id="UP000193566"/>
    </source>
</evidence>
<gene>
    <name evidence="3" type="ORF">SAMN02745947_00844</name>
</gene>
<evidence type="ECO:0000313" key="3">
    <source>
        <dbReference type="EMBL" id="SMG17159.1"/>
    </source>
</evidence>
<feature type="domain" description="DUF7373" evidence="1">
    <location>
        <begin position="25"/>
        <end position="108"/>
    </location>
</feature>
<dbReference type="Proteomes" id="UP000193566">
    <property type="component" value="Unassembled WGS sequence"/>
</dbReference>
<dbReference type="Pfam" id="PF24092">
    <property type="entry name" value="DUF7373_C"/>
    <property type="match status" value="1"/>
</dbReference>
<evidence type="ECO:0000259" key="2">
    <source>
        <dbReference type="Pfam" id="PF24092"/>
    </source>
</evidence>
<accession>A0ABY1M644</accession>
<reference evidence="3 4" key="1">
    <citation type="submission" date="2017-04" db="EMBL/GenBank/DDBJ databases">
        <authorList>
            <person name="Varghese N."/>
            <person name="Submissions S."/>
        </authorList>
    </citation>
    <scope>NUCLEOTIDE SEQUENCE [LARGE SCALE GENOMIC DNA]</scope>
    <source>
        <strain evidence="3 4">J3</strain>
    </source>
</reference>
<dbReference type="EMBL" id="FXAV01000002">
    <property type="protein sequence ID" value="SMG17159.1"/>
    <property type="molecule type" value="Genomic_DNA"/>
</dbReference>
<feature type="domain" description="DUF7373" evidence="2">
    <location>
        <begin position="123"/>
        <end position="236"/>
    </location>
</feature>
<dbReference type="InterPro" id="IPR055797">
    <property type="entry name" value="DUF7373"/>
</dbReference>
<name>A0ABY1M644_RHORH</name>
<evidence type="ECO:0000259" key="1">
    <source>
        <dbReference type="Pfam" id="PF24088"/>
    </source>
</evidence>
<proteinExistence type="predicted"/>
<dbReference type="InterPro" id="IPR056463">
    <property type="entry name" value="DUF7373_C"/>
</dbReference>
<sequence>MHEFEQVDRTTPLASDPTIVTGIAPAVPVAVPGAPETLASVRSWDVTGTVTTSTVTPQGSFVIRTYAHSGTGDVDWTTDTAARAAQAQAPLLDRFPATPAEEIGGLPMDVDRVLVRAVGLPEGVLPRLSDLAVYGPDGWLQLDSHTARTERIFEVTGTDRITKAASNVYRTAGPTEAEILRDDFVETTREMYPDLVEDETVPQNIPGTRCWSGDVAQGRASVCLMVHGRYVAELSGLRPVGNEAPENDSLRTMSQRLATQYVKFVRSEEMGLGEN</sequence>
<comment type="caution">
    <text evidence="3">The sequence shown here is derived from an EMBL/GenBank/DDBJ whole genome shotgun (WGS) entry which is preliminary data.</text>
</comment>
<organism evidence="3 4">
    <name type="scientific">Rhodococcus rhodochrous J3</name>
    <dbReference type="NCBI Taxonomy" id="903528"/>
    <lineage>
        <taxon>Bacteria</taxon>
        <taxon>Bacillati</taxon>
        <taxon>Actinomycetota</taxon>
        <taxon>Actinomycetes</taxon>
        <taxon>Mycobacteriales</taxon>
        <taxon>Nocardiaceae</taxon>
        <taxon>Rhodococcus</taxon>
    </lineage>
</organism>
<dbReference type="Pfam" id="PF24088">
    <property type="entry name" value="DUF7373"/>
    <property type="match status" value="1"/>
</dbReference>
<protein>
    <submittedName>
        <fullName evidence="3">Uncharacterized protein</fullName>
    </submittedName>
</protein>